<name>A0ABY8VM70_9CORY</name>
<protein>
    <submittedName>
        <fullName evidence="2">Uncharacterized protein</fullName>
    </submittedName>
</protein>
<evidence type="ECO:0000313" key="3">
    <source>
        <dbReference type="Proteomes" id="UP001238805"/>
    </source>
</evidence>
<dbReference type="EMBL" id="CP126970">
    <property type="protein sequence ID" value="WIM70452.1"/>
    <property type="molecule type" value="Genomic_DNA"/>
</dbReference>
<keyword evidence="1" id="KW-0812">Transmembrane</keyword>
<organism evidence="2 3">
    <name type="scientific">Corynebacterium suedekumii</name>
    <dbReference type="NCBI Taxonomy" id="3049801"/>
    <lineage>
        <taxon>Bacteria</taxon>
        <taxon>Bacillati</taxon>
        <taxon>Actinomycetota</taxon>
        <taxon>Actinomycetes</taxon>
        <taxon>Mycobacteriales</taxon>
        <taxon>Corynebacteriaceae</taxon>
        <taxon>Corynebacterium</taxon>
    </lineage>
</organism>
<feature type="transmembrane region" description="Helical" evidence="1">
    <location>
        <begin position="63"/>
        <end position="85"/>
    </location>
</feature>
<proteinExistence type="predicted"/>
<accession>A0ABY8VM70</accession>
<dbReference type="Proteomes" id="UP001238805">
    <property type="component" value="Chromosome"/>
</dbReference>
<reference evidence="2 3" key="1">
    <citation type="submission" date="2023-05" db="EMBL/GenBank/DDBJ databases">
        <title>Corynebacterium suedekumii sp. nov. and Corynebacterium breve sp. nov. isolated from raw cow's milk.</title>
        <authorList>
            <person name="Baer M.K."/>
            <person name="Mehl L."/>
            <person name="Hellmuth R."/>
            <person name="Marke G."/>
            <person name="Lipski A."/>
        </authorList>
    </citation>
    <scope>NUCLEOTIDE SEQUENCE [LARGE SCALE GENOMIC DNA]</scope>
    <source>
        <strain evidence="2 3">LM112</strain>
    </source>
</reference>
<sequence length="404" mass="43434">MSERPMDRHHRRAAVGGGLAVAGGLGAVAWEDNGTREVLIGAGFAVLGALLIVWTVNRHSRPVVAVLSALVPALVLTVVVSMAMLNPGAFDTNRANRIIDSGTHPASVVHDLEALQDHALAVADTLVPDGSSKLIDMTLTTDVATTGSSVSVWDDNGDVVTARLEGYPERQWTWKKRRSSLESPTFDGRDITLSYAPVLAELEERAQGIGLRPAFETVYIVPGHSAMQPLASANPRALPVLEFRSHVGGRDITAQALADGTLPDSWFDLTDPEASAQMVRDALLLDDRTSPARLQTLTARTPAKLHESPSFDDRPRHGGVEFRGTVGGEHLAVTVGIGRFPEIRERNEVDGLGYLPLDEIPPGLDRVFEPTDLPFTWQLRAERDGPVYRVINAPGAEETSAPAG</sequence>
<keyword evidence="1" id="KW-1133">Transmembrane helix</keyword>
<evidence type="ECO:0000313" key="2">
    <source>
        <dbReference type="EMBL" id="WIM70452.1"/>
    </source>
</evidence>
<dbReference type="RefSeq" id="WP_284875041.1">
    <property type="nucleotide sequence ID" value="NZ_CP126970.1"/>
</dbReference>
<feature type="transmembrane region" description="Helical" evidence="1">
    <location>
        <begin position="39"/>
        <end position="56"/>
    </location>
</feature>
<evidence type="ECO:0000256" key="1">
    <source>
        <dbReference type="SAM" id="Phobius"/>
    </source>
</evidence>
<keyword evidence="1" id="KW-0472">Membrane</keyword>
<gene>
    <name evidence="2" type="ORF">QP029_00845</name>
</gene>
<keyword evidence="3" id="KW-1185">Reference proteome</keyword>